<dbReference type="AlphaFoldDB" id="A0A9E7GH27"/>
<gene>
    <name evidence="5" type="ORF">MUK42_22227</name>
</gene>
<feature type="region of interest" description="Disordered" evidence="4">
    <location>
        <begin position="129"/>
        <end position="167"/>
    </location>
</feature>
<protein>
    <recommendedName>
        <fullName evidence="7">Protein ABIL1</fullName>
    </recommendedName>
</protein>
<reference evidence="5" key="1">
    <citation type="submission" date="2022-05" db="EMBL/GenBank/DDBJ databases">
        <title>The Musa troglodytarum L. genome provides insights into the mechanism of non-climacteric behaviour and enrichment of carotenoids.</title>
        <authorList>
            <person name="Wang J."/>
        </authorList>
    </citation>
    <scope>NUCLEOTIDE SEQUENCE</scope>
    <source>
        <tissue evidence="5">Leaf</tissue>
    </source>
</reference>
<dbReference type="InterPro" id="IPR028457">
    <property type="entry name" value="ABI"/>
</dbReference>
<evidence type="ECO:0008006" key="7">
    <source>
        <dbReference type="Google" id="ProtNLM"/>
    </source>
</evidence>
<name>A0A9E7GH27_9LILI</name>
<feature type="compositionally biased region" description="Basic residues" evidence="4">
    <location>
        <begin position="156"/>
        <end position="166"/>
    </location>
</feature>
<comment type="subunit">
    <text evidence="2">Binds SCAR.</text>
</comment>
<dbReference type="OrthoDB" id="5971719at2759"/>
<dbReference type="PANTHER" id="PTHR10460:SF0">
    <property type="entry name" value="ABELSON INTERACTING PROTEIN, ISOFORM D"/>
    <property type="match status" value="1"/>
</dbReference>
<accession>A0A9E7GH27</accession>
<comment type="similarity">
    <text evidence="1">Belongs to the ABI family.</text>
</comment>
<sequence length="296" mass="32504">MTFDEASVERSKSFVKSLQELKNLRPQLYSAAEYCEKSYLHNEQKQTVLDNLKNYAGRALVNAVDHLGTVAYRLTDLFEQQMLDVSTMEMKISCLNQQAFACQAYGDAEGLGKLQMSGRISRHHKHYTLPNSGCRGLQSSSQLPAGGDANPIQAKPHSRASGKRGSKTLSWHLASEANSAQNEAPLPAPCTRDAKSSKIDSEVFHLLVAEEPEATSQPLRSLLQAASGNGTSDMISNKFNLMGPLEDSKSISAFQAFDNPSRREICKPLPLRRGESLLSTLFAKTKTLKARKISVS</sequence>
<evidence type="ECO:0000313" key="6">
    <source>
        <dbReference type="Proteomes" id="UP001055439"/>
    </source>
</evidence>
<organism evidence="5 6">
    <name type="scientific">Musa troglodytarum</name>
    <name type="common">fe'i banana</name>
    <dbReference type="NCBI Taxonomy" id="320322"/>
    <lineage>
        <taxon>Eukaryota</taxon>
        <taxon>Viridiplantae</taxon>
        <taxon>Streptophyta</taxon>
        <taxon>Embryophyta</taxon>
        <taxon>Tracheophyta</taxon>
        <taxon>Spermatophyta</taxon>
        <taxon>Magnoliopsida</taxon>
        <taxon>Liliopsida</taxon>
        <taxon>Zingiberales</taxon>
        <taxon>Musaceae</taxon>
        <taxon>Musa</taxon>
    </lineage>
</organism>
<evidence type="ECO:0000256" key="3">
    <source>
        <dbReference type="ARBA" id="ARBA00025223"/>
    </source>
</evidence>
<proteinExistence type="inferred from homology"/>
<dbReference type="EMBL" id="CP097508">
    <property type="protein sequence ID" value="URE12943.1"/>
    <property type="molecule type" value="Genomic_DNA"/>
</dbReference>
<evidence type="ECO:0000256" key="1">
    <source>
        <dbReference type="ARBA" id="ARBA00010020"/>
    </source>
</evidence>
<dbReference type="Gene3D" id="6.10.140.1620">
    <property type="match status" value="1"/>
</dbReference>
<evidence type="ECO:0000256" key="2">
    <source>
        <dbReference type="ARBA" id="ARBA00011513"/>
    </source>
</evidence>
<comment type="function">
    <text evidence="3">Involved in regulation of actin and microtubule organization. Part of a WAVE complex that activates the Arp2/3 complex.</text>
</comment>
<evidence type="ECO:0000313" key="5">
    <source>
        <dbReference type="EMBL" id="URE12943.1"/>
    </source>
</evidence>
<evidence type="ECO:0000256" key="4">
    <source>
        <dbReference type="SAM" id="MobiDB-lite"/>
    </source>
</evidence>
<dbReference type="PANTHER" id="PTHR10460">
    <property type="entry name" value="ABL INTERACTOR FAMILY MEMBER"/>
    <property type="match status" value="1"/>
</dbReference>
<dbReference type="Proteomes" id="UP001055439">
    <property type="component" value="Chromosome 6"/>
</dbReference>
<keyword evidence="6" id="KW-1185">Reference proteome</keyword>